<feature type="transmembrane region" description="Helical" evidence="4">
    <location>
        <begin position="395"/>
        <end position="414"/>
    </location>
</feature>
<keyword evidence="2 4" id="KW-1133">Transmembrane helix</keyword>
<dbReference type="EMBL" id="JBHLTM010000055">
    <property type="protein sequence ID" value="MFC0685603.1"/>
    <property type="molecule type" value="Genomic_DNA"/>
</dbReference>
<organism evidence="6 7">
    <name type="scientific">Novosphingobium clariflavum</name>
    <dbReference type="NCBI Taxonomy" id="2029884"/>
    <lineage>
        <taxon>Bacteria</taxon>
        <taxon>Pseudomonadati</taxon>
        <taxon>Pseudomonadota</taxon>
        <taxon>Alphaproteobacteria</taxon>
        <taxon>Sphingomonadales</taxon>
        <taxon>Sphingomonadaceae</taxon>
        <taxon>Novosphingobium</taxon>
    </lineage>
</organism>
<feature type="transmembrane region" description="Helical" evidence="4">
    <location>
        <begin position="330"/>
        <end position="351"/>
    </location>
</feature>
<evidence type="ECO:0000313" key="6">
    <source>
        <dbReference type="EMBL" id="MFC0685603.1"/>
    </source>
</evidence>
<feature type="transmembrane region" description="Helical" evidence="4">
    <location>
        <begin position="58"/>
        <end position="78"/>
    </location>
</feature>
<feature type="transmembrane region" description="Helical" evidence="4">
    <location>
        <begin position="274"/>
        <end position="292"/>
    </location>
</feature>
<evidence type="ECO:0000313" key="7">
    <source>
        <dbReference type="Proteomes" id="UP001589858"/>
    </source>
</evidence>
<accession>A0ABV6SBZ9</accession>
<feature type="transmembrane region" description="Helical" evidence="4">
    <location>
        <begin position="147"/>
        <end position="168"/>
    </location>
</feature>
<name>A0ABV6SBZ9_9SPHN</name>
<feature type="transmembrane region" description="Helical" evidence="4">
    <location>
        <begin position="180"/>
        <end position="201"/>
    </location>
</feature>
<keyword evidence="7" id="KW-1185">Reference proteome</keyword>
<feature type="transmembrane region" description="Helical" evidence="4">
    <location>
        <begin position="239"/>
        <end position="262"/>
    </location>
</feature>
<dbReference type="Proteomes" id="UP001589858">
    <property type="component" value="Unassembled WGS sequence"/>
</dbReference>
<evidence type="ECO:0000259" key="5">
    <source>
        <dbReference type="PROSITE" id="PS50850"/>
    </source>
</evidence>
<comment type="caution">
    <text evidence="6">The sequence shown here is derived from an EMBL/GenBank/DDBJ whole genome shotgun (WGS) entry which is preliminary data.</text>
</comment>
<reference evidence="6 7" key="1">
    <citation type="submission" date="2024-09" db="EMBL/GenBank/DDBJ databases">
        <authorList>
            <person name="Sun Q."/>
            <person name="Mori K."/>
        </authorList>
    </citation>
    <scope>NUCLEOTIDE SEQUENCE [LARGE SCALE GENOMIC DNA]</scope>
    <source>
        <strain evidence="6 7">CICC 11035S</strain>
    </source>
</reference>
<keyword evidence="1 4" id="KW-0812">Transmembrane</keyword>
<sequence>MHAPGRALPDRTGQRAEWRRGWKLVLASAVGFSFFSVLLAGTGLFFGPLGKEFGWSRSLLSAGPGIATLVTALLSPFYGALIDRMGSRRLALPGIVLVMGAMSSFALANGSPLQWIALWVIFGVLLTTIKSTVWTTAVAGMFDEGRGLALGVTVAGTAAAQAIVPPLGNFLIEHAGWRGAFVWFGLGWGGLTLLLCALFFYDVRDRARSAAQAAGEAAPAQGALHLPGLTPRAALRSRAIWQLAASTFLVMALTVGLGIHLFPILTEAGVTRANAAWLTALTGVAGIVGKLVTGALMDRYKPNWIGGVTVGVTAVTFIVLIWWIDSTAAVIFGLLVNGYAAGTKMQICAFLTAGYAGMRHFGAIYGVMAAIVAFASGLGPWLAGVVYDKFGGYGPFLWAGVAGCIVSGVLLVRLPAYPKWAESGGASLYPA</sequence>
<dbReference type="RefSeq" id="WP_267219049.1">
    <property type="nucleotide sequence ID" value="NZ_JAPCWC010000003.1"/>
</dbReference>
<dbReference type="InterPro" id="IPR036259">
    <property type="entry name" value="MFS_trans_sf"/>
</dbReference>
<feature type="transmembrane region" description="Helical" evidence="4">
    <location>
        <begin position="21"/>
        <end position="46"/>
    </location>
</feature>
<feature type="transmembrane region" description="Helical" evidence="4">
    <location>
        <begin position="114"/>
        <end position="135"/>
    </location>
</feature>
<dbReference type="Gene3D" id="1.20.1250.20">
    <property type="entry name" value="MFS general substrate transporter like domains"/>
    <property type="match status" value="2"/>
</dbReference>
<protein>
    <submittedName>
        <fullName evidence="6">MFS transporter</fullName>
    </submittedName>
</protein>
<evidence type="ECO:0000256" key="1">
    <source>
        <dbReference type="ARBA" id="ARBA00022692"/>
    </source>
</evidence>
<evidence type="ECO:0000256" key="4">
    <source>
        <dbReference type="SAM" id="Phobius"/>
    </source>
</evidence>
<dbReference type="PANTHER" id="PTHR11360:SF290">
    <property type="entry name" value="MONOCARBOXYLATE MFS PERMEASE"/>
    <property type="match status" value="1"/>
</dbReference>
<dbReference type="Pfam" id="PF07690">
    <property type="entry name" value="MFS_1"/>
    <property type="match status" value="1"/>
</dbReference>
<keyword evidence="3 4" id="KW-0472">Membrane</keyword>
<dbReference type="InterPro" id="IPR050327">
    <property type="entry name" value="Proton-linked_MCT"/>
</dbReference>
<dbReference type="PANTHER" id="PTHR11360">
    <property type="entry name" value="MONOCARBOXYLATE TRANSPORTER"/>
    <property type="match status" value="1"/>
</dbReference>
<gene>
    <name evidence="6" type="ORF">ACFFF8_13435</name>
</gene>
<dbReference type="SUPFAM" id="SSF103473">
    <property type="entry name" value="MFS general substrate transporter"/>
    <property type="match status" value="1"/>
</dbReference>
<dbReference type="PROSITE" id="PS50850">
    <property type="entry name" value="MFS"/>
    <property type="match status" value="1"/>
</dbReference>
<dbReference type="InterPro" id="IPR020846">
    <property type="entry name" value="MFS_dom"/>
</dbReference>
<feature type="transmembrane region" description="Helical" evidence="4">
    <location>
        <begin position="304"/>
        <end position="324"/>
    </location>
</feature>
<evidence type="ECO:0000256" key="3">
    <source>
        <dbReference type="ARBA" id="ARBA00023136"/>
    </source>
</evidence>
<feature type="domain" description="Major facilitator superfamily (MFS) profile" evidence="5">
    <location>
        <begin position="24"/>
        <end position="419"/>
    </location>
</feature>
<feature type="transmembrane region" description="Helical" evidence="4">
    <location>
        <begin position="90"/>
        <end position="108"/>
    </location>
</feature>
<evidence type="ECO:0000256" key="2">
    <source>
        <dbReference type="ARBA" id="ARBA00022989"/>
    </source>
</evidence>
<feature type="transmembrane region" description="Helical" evidence="4">
    <location>
        <begin position="363"/>
        <end position="383"/>
    </location>
</feature>
<proteinExistence type="predicted"/>
<dbReference type="InterPro" id="IPR011701">
    <property type="entry name" value="MFS"/>
</dbReference>